<proteinExistence type="predicted"/>
<accession>A0A2K8L093</accession>
<evidence type="ECO:0000313" key="3">
    <source>
        <dbReference type="Proteomes" id="UP000231701"/>
    </source>
</evidence>
<reference evidence="2 3" key="1">
    <citation type="submission" date="2016-12" db="EMBL/GenBank/DDBJ databases">
        <title>Isolation and genomic insights into novel planktonic Zetaproteobacteria from stratified waters of the Chesapeake Bay.</title>
        <authorList>
            <person name="McAllister S.M."/>
            <person name="Kato S."/>
            <person name="Chan C.S."/>
            <person name="Chiu B.K."/>
            <person name="Field E.K."/>
        </authorList>
    </citation>
    <scope>NUCLEOTIDE SEQUENCE [LARGE SCALE GENOMIC DNA]</scope>
    <source>
        <strain evidence="2 3">CP-5</strain>
    </source>
</reference>
<protein>
    <submittedName>
        <fullName evidence="2">TniQ protein</fullName>
    </submittedName>
</protein>
<sequence>MIESLLAVFFLPNKDESTTGWLYRLAHHNAAFIEDFDTYSFNGKTLHELFIDCDVISHTEELVPPKDLELFISIYASDIHPSFSERYCPLCFQEDEIPYFREAWTHQWISHCLIHDTPLIEDCINCGRFGLEWVKNWKIPWGVCRLCKQRCSTNEAVEKHPIFSTKIKPEIPRLISLFNDPFSDENLHLFQKVVLLKSLLECDHIYYGRTKYDVFVELGIDPYQYRCCKKNAHIGNYLYATLEADAAYALSLKSISHLDPSVLLQPLYNLASIETIKHLQSIR</sequence>
<gene>
    <name evidence="2" type="ORF">Ga0123461_2314</name>
</gene>
<dbReference type="Proteomes" id="UP000231701">
    <property type="component" value="Chromosome"/>
</dbReference>
<feature type="domain" description="TniQ" evidence="1">
    <location>
        <begin position="85"/>
        <end position="119"/>
    </location>
</feature>
<organism evidence="2 3">
    <name type="scientific">Mariprofundus aestuarium</name>
    <dbReference type="NCBI Taxonomy" id="1921086"/>
    <lineage>
        <taxon>Bacteria</taxon>
        <taxon>Pseudomonadati</taxon>
        <taxon>Pseudomonadota</taxon>
        <taxon>Candidatius Mariprofundia</taxon>
        <taxon>Mariprofundales</taxon>
        <taxon>Mariprofundaceae</taxon>
        <taxon>Mariprofundus</taxon>
    </lineage>
</organism>
<dbReference type="RefSeq" id="WP_100278452.1">
    <property type="nucleotide sequence ID" value="NZ_CP018799.1"/>
</dbReference>
<keyword evidence="3" id="KW-1185">Reference proteome</keyword>
<dbReference type="AlphaFoldDB" id="A0A2K8L093"/>
<dbReference type="Pfam" id="PF06527">
    <property type="entry name" value="TniQ"/>
    <property type="match status" value="1"/>
</dbReference>
<dbReference type="EMBL" id="CP018799">
    <property type="protein sequence ID" value="ATX80715.1"/>
    <property type="molecule type" value="Genomic_DNA"/>
</dbReference>
<evidence type="ECO:0000313" key="2">
    <source>
        <dbReference type="EMBL" id="ATX80715.1"/>
    </source>
</evidence>
<dbReference type="InterPro" id="IPR009492">
    <property type="entry name" value="TniQ"/>
</dbReference>
<name>A0A2K8L093_MARES</name>
<dbReference type="KEGG" id="maes:Ga0123461_2314"/>
<dbReference type="OrthoDB" id="6917259at2"/>
<evidence type="ECO:0000259" key="1">
    <source>
        <dbReference type="Pfam" id="PF06527"/>
    </source>
</evidence>